<keyword evidence="1 2" id="KW-0694">RNA-binding</keyword>
<dbReference type="InterPro" id="IPR035979">
    <property type="entry name" value="RBD_domain_sf"/>
</dbReference>
<evidence type="ECO:0000256" key="1">
    <source>
        <dbReference type="ARBA" id="ARBA00022884"/>
    </source>
</evidence>
<evidence type="ECO:0000259" key="4">
    <source>
        <dbReference type="PROSITE" id="PS50102"/>
    </source>
</evidence>
<evidence type="ECO:0000256" key="3">
    <source>
        <dbReference type="SAM" id="MobiDB-lite"/>
    </source>
</evidence>
<feature type="compositionally biased region" description="Basic residues" evidence="3">
    <location>
        <begin position="184"/>
        <end position="214"/>
    </location>
</feature>
<dbReference type="PANTHER" id="PTHR15481:SF0">
    <property type="entry name" value="LD23870P-RELATED"/>
    <property type="match status" value="1"/>
</dbReference>
<protein>
    <submittedName>
        <fullName evidence="5">Serine/arginine-rich splicing factor SR45</fullName>
    </submittedName>
</protein>
<comment type="caution">
    <text evidence="5">The sequence shown here is derived from an EMBL/GenBank/DDBJ whole genome shotgun (WGS) entry which is preliminary data.</text>
</comment>
<feature type="compositionally biased region" description="Basic and acidic residues" evidence="3">
    <location>
        <begin position="100"/>
        <end position="114"/>
    </location>
</feature>
<feature type="compositionally biased region" description="Basic residues" evidence="3">
    <location>
        <begin position="115"/>
        <end position="126"/>
    </location>
</feature>
<evidence type="ECO:0000313" key="6">
    <source>
        <dbReference type="Proteomes" id="UP000288805"/>
    </source>
</evidence>
<dbReference type="Gene3D" id="3.30.70.330">
    <property type="match status" value="1"/>
</dbReference>
<dbReference type="EMBL" id="QGNW01000068">
    <property type="protein sequence ID" value="RVX02907.1"/>
    <property type="molecule type" value="Genomic_DNA"/>
</dbReference>
<dbReference type="PANTHER" id="PTHR15481">
    <property type="entry name" value="RIBONUCLEIC ACID BINDING PROTEIN S1"/>
    <property type="match status" value="1"/>
</dbReference>
<feature type="compositionally biased region" description="Basic and acidic residues" evidence="3">
    <location>
        <begin position="138"/>
        <end position="167"/>
    </location>
</feature>
<name>A0A438J1S1_VITVI</name>
<gene>
    <name evidence="5" type="primary">SR45_1</name>
    <name evidence="5" type="ORF">CK203_023135</name>
</gene>
<reference evidence="5 6" key="1">
    <citation type="journal article" date="2018" name="PLoS Genet.">
        <title>Population sequencing reveals clonal diversity and ancestral inbreeding in the grapevine cultivar Chardonnay.</title>
        <authorList>
            <person name="Roach M.J."/>
            <person name="Johnson D.L."/>
            <person name="Bohlmann J."/>
            <person name="van Vuuren H.J."/>
            <person name="Jones S.J."/>
            <person name="Pretorius I.S."/>
            <person name="Schmidt S.A."/>
            <person name="Borneman A.R."/>
        </authorList>
    </citation>
    <scope>NUCLEOTIDE SEQUENCE [LARGE SCALE GENOMIC DNA]</scope>
    <source>
        <strain evidence="6">cv. Chardonnay</strain>
        <tissue evidence="5">Leaf</tissue>
    </source>
</reference>
<dbReference type="InterPro" id="IPR012677">
    <property type="entry name" value="Nucleotide-bd_a/b_plait_sf"/>
</dbReference>
<feature type="domain" description="RRM" evidence="4">
    <location>
        <begin position="11"/>
        <end position="71"/>
    </location>
</feature>
<dbReference type="AlphaFoldDB" id="A0A438J1S1"/>
<dbReference type="GO" id="GO:0003723">
    <property type="term" value="F:RNA binding"/>
    <property type="evidence" value="ECO:0007669"/>
    <property type="project" value="UniProtKB-UniRule"/>
</dbReference>
<dbReference type="InterPro" id="IPR000504">
    <property type="entry name" value="RRM_dom"/>
</dbReference>
<evidence type="ECO:0000256" key="2">
    <source>
        <dbReference type="PROSITE-ProRule" id="PRU00176"/>
    </source>
</evidence>
<dbReference type="Pfam" id="PF00076">
    <property type="entry name" value="RRM_1"/>
    <property type="match status" value="1"/>
</dbReference>
<sequence>MKLCLSGGDCSLLGNFGEVVHVELAMDRTVNLPKGYGYVEFKTRSDAEKAQLYMDGAQIDGNVVRAKFTLPQRQKISSPPKAVATASKRDGPKTDNVGADVEKDGPKRQREASPRRKPPSPPRRRSPAPGRRGGSPRRQLDSPQRRRGESPIRHRVESPYRRGETPPRRRPASPSRGRSPLSPPRRHRSPARASPRRMRGSPVRRRSPPPPRRR</sequence>
<feature type="region of interest" description="Disordered" evidence="3">
    <location>
        <begin position="70"/>
        <end position="214"/>
    </location>
</feature>
<accession>A0A438J1S1</accession>
<dbReference type="SUPFAM" id="SSF54928">
    <property type="entry name" value="RNA-binding domain, RBD"/>
    <property type="match status" value="1"/>
</dbReference>
<organism evidence="5 6">
    <name type="scientific">Vitis vinifera</name>
    <name type="common">Grape</name>
    <dbReference type="NCBI Taxonomy" id="29760"/>
    <lineage>
        <taxon>Eukaryota</taxon>
        <taxon>Viridiplantae</taxon>
        <taxon>Streptophyta</taxon>
        <taxon>Embryophyta</taxon>
        <taxon>Tracheophyta</taxon>
        <taxon>Spermatophyta</taxon>
        <taxon>Magnoliopsida</taxon>
        <taxon>eudicotyledons</taxon>
        <taxon>Gunneridae</taxon>
        <taxon>Pentapetalae</taxon>
        <taxon>rosids</taxon>
        <taxon>Vitales</taxon>
        <taxon>Vitaceae</taxon>
        <taxon>Viteae</taxon>
        <taxon>Vitis</taxon>
    </lineage>
</organism>
<dbReference type="Proteomes" id="UP000288805">
    <property type="component" value="Unassembled WGS sequence"/>
</dbReference>
<dbReference type="PROSITE" id="PS50102">
    <property type="entry name" value="RRM"/>
    <property type="match status" value="1"/>
</dbReference>
<proteinExistence type="predicted"/>
<evidence type="ECO:0000313" key="5">
    <source>
        <dbReference type="EMBL" id="RVX02907.1"/>
    </source>
</evidence>
<dbReference type="SMART" id="SM00360">
    <property type="entry name" value="RRM"/>
    <property type="match status" value="1"/>
</dbReference>